<dbReference type="AlphaFoldDB" id="A0A4P6K3H7"/>
<keyword evidence="2" id="KW-1185">Reference proteome</keyword>
<sequence length="66" mass="8345">MRQRVAHRPHYRTMRQFFCPPSHAQRKFFHTRWMYRRQQLHYEKHPLGYGLSLIPLPTSLLRQRWL</sequence>
<dbReference type="KEGG" id="kbs:EPA93_43405"/>
<dbReference type="OrthoDB" id="9969632at2"/>
<protein>
    <submittedName>
        <fullName evidence="1">Uncharacterized protein</fullName>
    </submittedName>
</protein>
<accession>A0A4P6K3H7</accession>
<gene>
    <name evidence="1" type="ORF">EPA93_43405</name>
</gene>
<organism evidence="1 2">
    <name type="scientific">Ktedonosporobacter rubrisoli</name>
    <dbReference type="NCBI Taxonomy" id="2509675"/>
    <lineage>
        <taxon>Bacteria</taxon>
        <taxon>Bacillati</taxon>
        <taxon>Chloroflexota</taxon>
        <taxon>Ktedonobacteria</taxon>
        <taxon>Ktedonobacterales</taxon>
        <taxon>Ktedonosporobacteraceae</taxon>
        <taxon>Ktedonosporobacter</taxon>
    </lineage>
</organism>
<dbReference type="Proteomes" id="UP000290365">
    <property type="component" value="Chromosome"/>
</dbReference>
<evidence type="ECO:0000313" key="1">
    <source>
        <dbReference type="EMBL" id="QBD82463.1"/>
    </source>
</evidence>
<dbReference type="EMBL" id="CP035758">
    <property type="protein sequence ID" value="QBD82463.1"/>
    <property type="molecule type" value="Genomic_DNA"/>
</dbReference>
<evidence type="ECO:0000313" key="2">
    <source>
        <dbReference type="Proteomes" id="UP000290365"/>
    </source>
</evidence>
<name>A0A4P6K3H7_KTERU</name>
<dbReference type="RefSeq" id="WP_129893532.1">
    <property type="nucleotide sequence ID" value="NZ_CP035758.1"/>
</dbReference>
<reference evidence="1 2" key="1">
    <citation type="submission" date="2019-01" db="EMBL/GenBank/DDBJ databases">
        <title>Ktedonosporobacter rubrisoli SCAWS-G2.</title>
        <authorList>
            <person name="Huang Y."/>
            <person name="Yan B."/>
        </authorList>
    </citation>
    <scope>NUCLEOTIDE SEQUENCE [LARGE SCALE GENOMIC DNA]</scope>
    <source>
        <strain evidence="1 2">SCAWS-G2</strain>
    </source>
</reference>
<proteinExistence type="predicted"/>